<dbReference type="SUPFAM" id="SSF52283">
    <property type="entry name" value="Formate/glycerate dehydrogenase catalytic domain-like"/>
    <property type="match status" value="1"/>
</dbReference>
<dbReference type="InterPro" id="IPR050223">
    <property type="entry name" value="D-isomer_2-hydroxyacid_DH"/>
</dbReference>
<dbReference type="PANTHER" id="PTHR10996">
    <property type="entry name" value="2-HYDROXYACID DEHYDROGENASE-RELATED"/>
    <property type="match status" value="1"/>
</dbReference>
<dbReference type="FunFam" id="3.40.50.720:FF:000462">
    <property type="entry name" value="Glyoxylate reductase (NADP+)"/>
    <property type="match status" value="1"/>
</dbReference>
<dbReference type="Gene3D" id="3.40.50.720">
    <property type="entry name" value="NAD(P)-binding Rossmann-like Domain"/>
    <property type="match status" value="2"/>
</dbReference>
<dbReference type="SUPFAM" id="SSF51735">
    <property type="entry name" value="NAD(P)-binding Rossmann-fold domains"/>
    <property type="match status" value="1"/>
</dbReference>
<dbReference type="GO" id="GO:0005829">
    <property type="term" value="C:cytosol"/>
    <property type="evidence" value="ECO:0007669"/>
    <property type="project" value="TreeGrafter"/>
</dbReference>
<dbReference type="GO" id="GO:0030267">
    <property type="term" value="F:glyoxylate reductase (NADPH) activity"/>
    <property type="evidence" value="ECO:0007669"/>
    <property type="project" value="UniProtKB-EC"/>
</dbReference>
<accession>A0A3T0HYS5</accession>
<evidence type="ECO:0000256" key="1">
    <source>
        <dbReference type="ARBA" id="ARBA00005854"/>
    </source>
</evidence>
<evidence type="ECO:0000313" key="6">
    <source>
        <dbReference type="EMBL" id="AZU62223.1"/>
    </source>
</evidence>
<dbReference type="InterPro" id="IPR006139">
    <property type="entry name" value="D-isomer_2_OHA_DH_cat_dom"/>
</dbReference>
<dbReference type="EC" id="1.1.1.79" evidence="6"/>
<feature type="domain" description="D-isomer specific 2-hydroxyacid dehydrogenase catalytic" evidence="4">
    <location>
        <begin position="16"/>
        <end position="319"/>
    </location>
</feature>
<dbReference type="EMBL" id="CP022572">
    <property type="protein sequence ID" value="AZU62223.1"/>
    <property type="molecule type" value="Genomic_DNA"/>
</dbReference>
<feature type="domain" description="D-isomer specific 2-hydroxyacid dehydrogenase NAD-binding" evidence="5">
    <location>
        <begin position="109"/>
        <end position="287"/>
    </location>
</feature>
<dbReference type="PROSITE" id="PS00065">
    <property type="entry name" value="D_2_HYDROXYACID_DH_1"/>
    <property type="match status" value="1"/>
</dbReference>
<dbReference type="CDD" id="cd05301">
    <property type="entry name" value="GDH"/>
    <property type="match status" value="1"/>
</dbReference>
<dbReference type="Proteomes" id="UP000282892">
    <property type="component" value="Chromosome"/>
</dbReference>
<dbReference type="GO" id="GO:0016618">
    <property type="term" value="F:hydroxypyruvate reductase [NAD(P)H] activity"/>
    <property type="evidence" value="ECO:0007669"/>
    <property type="project" value="UniProtKB-EC"/>
</dbReference>
<dbReference type="InterPro" id="IPR006140">
    <property type="entry name" value="D-isomer_DH_NAD-bd"/>
</dbReference>
<dbReference type="RefSeq" id="WP_127486938.1">
    <property type="nucleotide sequence ID" value="NZ_CP022572.1"/>
</dbReference>
<dbReference type="GO" id="GO:0051287">
    <property type="term" value="F:NAD binding"/>
    <property type="evidence" value="ECO:0007669"/>
    <property type="project" value="InterPro"/>
</dbReference>
<evidence type="ECO:0000259" key="5">
    <source>
        <dbReference type="Pfam" id="PF02826"/>
    </source>
</evidence>
<dbReference type="Pfam" id="PF00389">
    <property type="entry name" value="2-Hacid_dh"/>
    <property type="match status" value="1"/>
</dbReference>
<dbReference type="KEGG" id="nmk:CHR53_13535"/>
<proteinExistence type="inferred from homology"/>
<keyword evidence="7" id="KW-1185">Reference proteome</keyword>
<dbReference type="EC" id="1.1.1.81" evidence="6"/>
<organism evidence="6 7">
    <name type="scientific">Neobacillus mesonae</name>
    <dbReference type="NCBI Taxonomy" id="1193713"/>
    <lineage>
        <taxon>Bacteria</taxon>
        <taxon>Bacillati</taxon>
        <taxon>Bacillota</taxon>
        <taxon>Bacilli</taxon>
        <taxon>Bacillales</taxon>
        <taxon>Bacillaceae</taxon>
        <taxon>Neobacillus</taxon>
    </lineage>
</organism>
<keyword evidence="6" id="KW-0670">Pyruvate</keyword>
<evidence type="ECO:0000256" key="2">
    <source>
        <dbReference type="ARBA" id="ARBA00023002"/>
    </source>
</evidence>
<evidence type="ECO:0000256" key="3">
    <source>
        <dbReference type="RuleBase" id="RU003719"/>
    </source>
</evidence>
<reference evidence="6 7" key="1">
    <citation type="submission" date="2017-07" db="EMBL/GenBank/DDBJ databases">
        <title>The complete genome sequence of Bacillus mesonae strain H20-5, an efficient strain improving plant abiotic stress resistance.</title>
        <authorList>
            <person name="Kim S.Y."/>
            <person name="Song H."/>
            <person name="Sang M.K."/>
            <person name="Weon H.-Y."/>
            <person name="Song J."/>
        </authorList>
    </citation>
    <scope>NUCLEOTIDE SEQUENCE [LARGE SCALE GENOMIC DNA]</scope>
    <source>
        <strain evidence="6 7">H20-5</strain>
    </source>
</reference>
<sequence length="326" mass="36258">MKRKIIAYNFVLTEVLVPLKNEYDVEFFEKINPKTDPAFLDALKDVEGIIGLSLPVDAELLDCAPNLKIVSNNSTGYNNLSLDEMTKRGVMGTNTPGVLEGTTADAIFGILLAAARRIPEMDRFVKTGSWKHYLTTEQFAVDVHHKTLGIIGMGKIGSEIAKRGHLGFDMNILYHNRSRNMEAEEKYHAEYCDFDTLLKKSDFVVLMTPLTPETENLIGEREFKLMKNSAIFVNGSRGRTVDEAALIEALKNNEIYGAALDVYQIEPIKMDNPLLQFPNVVTTPHLGSATFETEEKMAKLAVENLLAGLNGKRPKNLVNPNVLGVL</sequence>
<evidence type="ECO:0000313" key="7">
    <source>
        <dbReference type="Proteomes" id="UP000282892"/>
    </source>
</evidence>
<dbReference type="AlphaFoldDB" id="A0A3T0HYS5"/>
<dbReference type="PANTHER" id="PTHR10996:SF283">
    <property type="entry name" value="GLYOXYLATE_HYDROXYPYRUVATE REDUCTASE B"/>
    <property type="match status" value="1"/>
</dbReference>
<dbReference type="OrthoDB" id="9805416at2"/>
<name>A0A3T0HYS5_9BACI</name>
<keyword evidence="2 3" id="KW-0560">Oxidoreductase</keyword>
<gene>
    <name evidence="6" type="ORF">CHR53_13535</name>
</gene>
<dbReference type="Pfam" id="PF02826">
    <property type="entry name" value="2-Hacid_dh_C"/>
    <property type="match status" value="1"/>
</dbReference>
<dbReference type="STRING" id="1193713.GCA_001636315_05145"/>
<protein>
    <submittedName>
        <fullName evidence="6">Bifunctional glyoxylate/hydroxypyruvate reductase B</fullName>
        <ecNumber evidence="6">1.1.1.79</ecNumber>
        <ecNumber evidence="6">1.1.1.81</ecNumber>
    </submittedName>
</protein>
<evidence type="ECO:0000259" key="4">
    <source>
        <dbReference type="Pfam" id="PF00389"/>
    </source>
</evidence>
<comment type="similarity">
    <text evidence="1 3">Belongs to the D-isomer specific 2-hydroxyacid dehydrogenase family.</text>
</comment>
<dbReference type="InterPro" id="IPR029752">
    <property type="entry name" value="D-isomer_DH_CS1"/>
</dbReference>
<dbReference type="InterPro" id="IPR036291">
    <property type="entry name" value="NAD(P)-bd_dom_sf"/>
</dbReference>